<gene>
    <name evidence="3" type="ORF">GKD88_09570</name>
    <name evidence="2" type="ORF">GKE08_09770</name>
</gene>
<dbReference type="Proteomes" id="UP000480929">
    <property type="component" value="Unassembled WGS sequence"/>
</dbReference>
<dbReference type="EMBL" id="WKPJ01000013">
    <property type="protein sequence ID" value="MSA89612.1"/>
    <property type="molecule type" value="Genomic_DNA"/>
</dbReference>
<feature type="domain" description="Glycosyltransferase 2-like" evidence="1">
    <location>
        <begin position="5"/>
        <end position="159"/>
    </location>
</feature>
<evidence type="ECO:0000313" key="4">
    <source>
        <dbReference type="Proteomes" id="UP000433575"/>
    </source>
</evidence>
<evidence type="ECO:0000259" key="1">
    <source>
        <dbReference type="Pfam" id="PF00535"/>
    </source>
</evidence>
<organism evidence="2 4">
    <name type="scientific">Holdemania massiliensis</name>
    <dbReference type="NCBI Taxonomy" id="1468449"/>
    <lineage>
        <taxon>Bacteria</taxon>
        <taxon>Bacillati</taxon>
        <taxon>Bacillota</taxon>
        <taxon>Erysipelotrichia</taxon>
        <taxon>Erysipelotrichales</taxon>
        <taxon>Erysipelotrichaceae</taxon>
        <taxon>Holdemania</taxon>
    </lineage>
</organism>
<name>A0A6N7S7I9_9FIRM</name>
<reference evidence="4 5" key="1">
    <citation type="journal article" date="2019" name="Nat. Med.">
        <title>A library of human gut bacterial isolates paired with longitudinal multiomics data enables mechanistic microbiome research.</title>
        <authorList>
            <person name="Poyet M."/>
            <person name="Groussin M."/>
            <person name="Gibbons S.M."/>
            <person name="Avila-Pacheco J."/>
            <person name="Jiang X."/>
            <person name="Kearney S.M."/>
            <person name="Perrotta A.R."/>
            <person name="Berdy B."/>
            <person name="Zhao S."/>
            <person name="Lieberman T.D."/>
            <person name="Swanson P.K."/>
            <person name="Smith M."/>
            <person name="Roesemann S."/>
            <person name="Alexander J.E."/>
            <person name="Rich S.A."/>
            <person name="Livny J."/>
            <person name="Vlamakis H."/>
            <person name="Clish C."/>
            <person name="Bullock K."/>
            <person name="Deik A."/>
            <person name="Scott J."/>
            <person name="Pierce K.A."/>
            <person name="Xavier R.J."/>
            <person name="Alm E.J."/>
        </authorList>
    </citation>
    <scope>NUCLEOTIDE SEQUENCE [LARGE SCALE GENOMIC DNA]</scope>
    <source>
        <strain evidence="2 4">BIOML-A4</strain>
        <strain evidence="3 5">BIOML-A5</strain>
    </source>
</reference>
<dbReference type="InterPro" id="IPR050256">
    <property type="entry name" value="Glycosyltransferase_2"/>
</dbReference>
<dbReference type="Proteomes" id="UP000433575">
    <property type="component" value="Unassembled WGS sequence"/>
</dbReference>
<dbReference type="EMBL" id="WKPI01000015">
    <property type="protein sequence ID" value="MSC33367.1"/>
    <property type="molecule type" value="Genomic_DNA"/>
</dbReference>
<dbReference type="GO" id="GO:0016740">
    <property type="term" value="F:transferase activity"/>
    <property type="evidence" value="ECO:0007669"/>
    <property type="project" value="UniProtKB-KW"/>
</dbReference>
<dbReference type="SUPFAM" id="SSF53448">
    <property type="entry name" value="Nucleotide-diphospho-sugar transferases"/>
    <property type="match status" value="1"/>
</dbReference>
<dbReference type="AlphaFoldDB" id="A0A6N7S7I9"/>
<dbReference type="CDD" id="cd04179">
    <property type="entry name" value="DPM_DPG-synthase_like"/>
    <property type="match status" value="1"/>
</dbReference>
<evidence type="ECO:0000313" key="5">
    <source>
        <dbReference type="Proteomes" id="UP000480929"/>
    </source>
</evidence>
<dbReference type="InterPro" id="IPR001173">
    <property type="entry name" value="Glyco_trans_2-like"/>
</dbReference>
<protein>
    <submittedName>
        <fullName evidence="2">Glycosyltransferase</fullName>
    </submittedName>
</protein>
<evidence type="ECO:0000313" key="3">
    <source>
        <dbReference type="EMBL" id="MSC33367.1"/>
    </source>
</evidence>
<evidence type="ECO:0000313" key="2">
    <source>
        <dbReference type="EMBL" id="MSA89612.1"/>
    </source>
</evidence>
<sequence>MKTLIIIPTYNEQENIERLIEDISSFGYDYLIINDKSTDNTESIIRKNKFNCLDLPINIGIAGVTRIGFKYAYDNGYECAICVDGDGQHQPKYVQGLIREIANGYDYVVGSRFVNKKKPISSRMIGSRIICFFIQLKTGVKVTDPTSGMRALGKNVLKDFSQNMNFYAEPDTLCYTIHHGYKVKEIHVEMKDREGGESYFKNPFKTVKFMIGVLLSIIFVQW</sequence>
<proteinExistence type="predicted"/>
<comment type="caution">
    <text evidence="2">The sequence shown here is derived from an EMBL/GenBank/DDBJ whole genome shotgun (WGS) entry which is preliminary data.</text>
</comment>
<dbReference type="InterPro" id="IPR029044">
    <property type="entry name" value="Nucleotide-diphossugar_trans"/>
</dbReference>
<accession>A0A6N7S7I9</accession>
<dbReference type="Gene3D" id="3.90.550.10">
    <property type="entry name" value="Spore Coat Polysaccharide Biosynthesis Protein SpsA, Chain A"/>
    <property type="match status" value="1"/>
</dbReference>
<keyword evidence="5" id="KW-1185">Reference proteome</keyword>
<keyword evidence="2" id="KW-0808">Transferase</keyword>
<dbReference type="PANTHER" id="PTHR48090">
    <property type="entry name" value="UNDECAPRENYL-PHOSPHATE 4-DEOXY-4-FORMAMIDO-L-ARABINOSE TRANSFERASE-RELATED"/>
    <property type="match status" value="1"/>
</dbReference>
<dbReference type="OrthoDB" id="9810303at2"/>
<dbReference type="Pfam" id="PF00535">
    <property type="entry name" value="Glycos_transf_2"/>
    <property type="match status" value="1"/>
</dbReference>